<comment type="cofactor">
    <cofactor evidence="1 8">
        <name>Mg(2+)</name>
        <dbReference type="ChEBI" id="CHEBI:18420"/>
    </cofactor>
</comment>
<comment type="similarity">
    <text evidence="2 8">Belongs to the ComB family.</text>
</comment>
<dbReference type="FunFam" id="3.90.1560.10:FF:000001">
    <property type="entry name" value="Probable 2-phosphosulfolactate phosphatase"/>
    <property type="match status" value="1"/>
</dbReference>
<keyword evidence="5 8" id="KW-0378">Hydrolase</keyword>
<dbReference type="Pfam" id="PF04029">
    <property type="entry name" value="2-ph_phosp"/>
    <property type="match status" value="1"/>
</dbReference>
<reference evidence="9 10" key="1">
    <citation type="submission" date="2018-08" db="EMBL/GenBank/DDBJ databases">
        <title>Mucilaginibacter terrae sp. nov., isolated from manganese diggings.</title>
        <authorList>
            <person name="Huang Y."/>
            <person name="Zhou Z."/>
        </authorList>
    </citation>
    <scope>NUCLEOTIDE SEQUENCE [LARGE SCALE GENOMIC DNA]</scope>
    <source>
        <strain evidence="9 10">ZH6</strain>
    </source>
</reference>
<evidence type="ECO:0000256" key="3">
    <source>
        <dbReference type="ARBA" id="ARBA00012953"/>
    </source>
</evidence>
<dbReference type="InterPro" id="IPR036702">
    <property type="entry name" value="ComB-like_sf"/>
</dbReference>
<dbReference type="GO" id="GO:0050545">
    <property type="term" value="F:sulfopyruvate decarboxylase activity"/>
    <property type="evidence" value="ECO:0007669"/>
    <property type="project" value="TreeGrafter"/>
</dbReference>
<dbReference type="GO" id="GO:0050532">
    <property type="term" value="F:2-phosphosulfolactate phosphatase activity"/>
    <property type="evidence" value="ECO:0007669"/>
    <property type="project" value="UniProtKB-UniRule"/>
</dbReference>
<gene>
    <name evidence="8" type="primary">comB</name>
    <name evidence="9" type="ORF">DYU05_11830</name>
</gene>
<evidence type="ECO:0000256" key="1">
    <source>
        <dbReference type="ARBA" id="ARBA00001946"/>
    </source>
</evidence>
<dbReference type="SUPFAM" id="SSF142823">
    <property type="entry name" value="ComB-like"/>
    <property type="match status" value="1"/>
</dbReference>
<evidence type="ECO:0000313" key="10">
    <source>
        <dbReference type="Proteomes" id="UP000260823"/>
    </source>
</evidence>
<dbReference type="RefSeq" id="WP_117383269.1">
    <property type="nucleotide sequence ID" value="NZ_QWDE01000002.1"/>
</dbReference>
<evidence type="ECO:0000256" key="8">
    <source>
        <dbReference type="HAMAP-Rule" id="MF_00490"/>
    </source>
</evidence>
<comment type="caution">
    <text evidence="9">The sequence shown here is derived from an EMBL/GenBank/DDBJ whole genome shotgun (WGS) entry which is preliminary data.</text>
</comment>
<dbReference type="HAMAP" id="MF_00490">
    <property type="entry name" value="ComB"/>
    <property type="match status" value="1"/>
</dbReference>
<evidence type="ECO:0000313" key="9">
    <source>
        <dbReference type="EMBL" id="RFZ82846.1"/>
    </source>
</evidence>
<dbReference type="GO" id="GO:0000287">
    <property type="term" value="F:magnesium ion binding"/>
    <property type="evidence" value="ECO:0007669"/>
    <property type="project" value="UniProtKB-UniRule"/>
</dbReference>
<keyword evidence="6 8" id="KW-0460">Magnesium</keyword>
<evidence type="ECO:0000256" key="7">
    <source>
        <dbReference type="ARBA" id="ARBA00033711"/>
    </source>
</evidence>
<sequence length="252" mass="27532">MNSTAIQDFQKSPLQGVRGLDVCLTPSLIPLYNVKDYIVVVIDIFRATSSICYGIENGAEAIIPVSEVEECAAYREKGAGYLLAAERDGKVVDGFDFGNSPFSYTPEKVSGKTVVLTTTNGTHALHLSRSAKRIVIGSFLNLTSLCNWLKTQQENILLVCAGWKNNFNLEDTLFAGAVIEQLKSGNYKLDDPAIAANDLFQLGKNDIPAYLNKTSHGERLKKLGIEKDIAFCLQVDLTTAIPVLDGDRLVKL</sequence>
<keyword evidence="10" id="KW-1185">Reference proteome</keyword>
<proteinExistence type="inferred from homology"/>
<evidence type="ECO:0000256" key="2">
    <source>
        <dbReference type="ARBA" id="ARBA00009997"/>
    </source>
</evidence>
<dbReference type="PANTHER" id="PTHR37311:SF1">
    <property type="entry name" value="2-PHOSPHOSULFOLACTATE PHOSPHATASE-RELATED"/>
    <property type="match status" value="1"/>
</dbReference>
<organism evidence="9 10">
    <name type="scientific">Mucilaginibacter terrenus</name>
    <dbReference type="NCBI Taxonomy" id="2482727"/>
    <lineage>
        <taxon>Bacteria</taxon>
        <taxon>Pseudomonadati</taxon>
        <taxon>Bacteroidota</taxon>
        <taxon>Sphingobacteriia</taxon>
        <taxon>Sphingobacteriales</taxon>
        <taxon>Sphingobacteriaceae</taxon>
        <taxon>Mucilaginibacter</taxon>
    </lineage>
</organism>
<dbReference type="OrthoDB" id="4913at2"/>
<dbReference type="InterPro" id="IPR005238">
    <property type="entry name" value="ComB-like"/>
</dbReference>
<evidence type="ECO:0000256" key="6">
    <source>
        <dbReference type="ARBA" id="ARBA00022842"/>
    </source>
</evidence>
<name>A0A3E2NPB5_9SPHI</name>
<dbReference type="AlphaFoldDB" id="A0A3E2NPB5"/>
<protein>
    <recommendedName>
        <fullName evidence="4 8">Probable 2-phosphosulfolactate phosphatase</fullName>
        <ecNumber evidence="3 8">3.1.3.71</ecNumber>
    </recommendedName>
</protein>
<dbReference type="Proteomes" id="UP000260823">
    <property type="component" value="Unassembled WGS sequence"/>
</dbReference>
<evidence type="ECO:0000256" key="4">
    <source>
        <dbReference type="ARBA" id="ARBA00021948"/>
    </source>
</evidence>
<dbReference type="EMBL" id="QWDE01000002">
    <property type="protein sequence ID" value="RFZ82846.1"/>
    <property type="molecule type" value="Genomic_DNA"/>
</dbReference>
<dbReference type="PANTHER" id="PTHR37311">
    <property type="entry name" value="2-PHOSPHOSULFOLACTATE PHOSPHATASE-RELATED"/>
    <property type="match status" value="1"/>
</dbReference>
<comment type="catalytic activity">
    <reaction evidence="7 8">
        <text>(2R)-O-phospho-3-sulfolactate + H2O = (2R)-3-sulfolactate + phosphate</text>
        <dbReference type="Rhea" id="RHEA:23416"/>
        <dbReference type="ChEBI" id="CHEBI:15377"/>
        <dbReference type="ChEBI" id="CHEBI:15597"/>
        <dbReference type="ChEBI" id="CHEBI:43474"/>
        <dbReference type="ChEBI" id="CHEBI:58738"/>
        <dbReference type="EC" id="3.1.3.71"/>
    </reaction>
</comment>
<dbReference type="EC" id="3.1.3.71" evidence="3 8"/>
<dbReference type="Gene3D" id="3.90.1560.10">
    <property type="entry name" value="ComB-like"/>
    <property type="match status" value="1"/>
</dbReference>
<accession>A0A3E2NPB5</accession>
<evidence type="ECO:0000256" key="5">
    <source>
        <dbReference type="ARBA" id="ARBA00022801"/>
    </source>
</evidence>